<proteinExistence type="predicted"/>
<evidence type="ECO:0000313" key="3">
    <source>
        <dbReference type="Proteomes" id="UP000479190"/>
    </source>
</evidence>
<feature type="compositionally biased region" description="Basic and acidic residues" evidence="1">
    <location>
        <begin position="49"/>
        <end position="70"/>
    </location>
</feature>
<dbReference type="Proteomes" id="UP000479190">
    <property type="component" value="Unassembled WGS sequence"/>
</dbReference>
<dbReference type="AlphaFoldDB" id="A0A6H5J0R5"/>
<accession>A0A6H5J0R5</accession>
<reference evidence="2 3" key="1">
    <citation type="submission" date="2020-02" db="EMBL/GenBank/DDBJ databases">
        <authorList>
            <person name="Ferguson B K."/>
        </authorList>
    </citation>
    <scope>NUCLEOTIDE SEQUENCE [LARGE SCALE GENOMIC DNA]</scope>
</reference>
<dbReference type="EMBL" id="CADCXV010001136">
    <property type="protein sequence ID" value="CAB0041860.1"/>
    <property type="molecule type" value="Genomic_DNA"/>
</dbReference>
<feature type="compositionally biased region" description="Basic and acidic residues" evidence="1">
    <location>
        <begin position="7"/>
        <end position="17"/>
    </location>
</feature>
<sequence>MPAMCDHAVDGSEKGDTTIDDEGGLPRMVNNPRLRCDGERQGACPPDGPEVRTHKTEPDGEKPDPQDGARQRVPHSQGVAGSENDTHKMALTSGTQDKILSFTTK</sequence>
<protein>
    <submittedName>
        <fullName evidence="2">Uncharacterized protein</fullName>
    </submittedName>
</protein>
<gene>
    <name evidence="2" type="ORF">TBRA_LOCUS13508</name>
</gene>
<feature type="region of interest" description="Disordered" evidence="1">
    <location>
        <begin position="1"/>
        <end position="105"/>
    </location>
</feature>
<name>A0A6H5J0R5_9HYME</name>
<evidence type="ECO:0000256" key="1">
    <source>
        <dbReference type="SAM" id="MobiDB-lite"/>
    </source>
</evidence>
<feature type="compositionally biased region" description="Polar residues" evidence="1">
    <location>
        <begin position="92"/>
        <end position="105"/>
    </location>
</feature>
<organism evidence="2 3">
    <name type="scientific">Trichogramma brassicae</name>
    <dbReference type="NCBI Taxonomy" id="86971"/>
    <lineage>
        <taxon>Eukaryota</taxon>
        <taxon>Metazoa</taxon>
        <taxon>Ecdysozoa</taxon>
        <taxon>Arthropoda</taxon>
        <taxon>Hexapoda</taxon>
        <taxon>Insecta</taxon>
        <taxon>Pterygota</taxon>
        <taxon>Neoptera</taxon>
        <taxon>Endopterygota</taxon>
        <taxon>Hymenoptera</taxon>
        <taxon>Apocrita</taxon>
        <taxon>Proctotrupomorpha</taxon>
        <taxon>Chalcidoidea</taxon>
        <taxon>Trichogrammatidae</taxon>
        <taxon>Trichogramma</taxon>
    </lineage>
</organism>
<keyword evidence="3" id="KW-1185">Reference proteome</keyword>
<evidence type="ECO:0000313" key="2">
    <source>
        <dbReference type="EMBL" id="CAB0041860.1"/>
    </source>
</evidence>